<dbReference type="InterPro" id="IPR045864">
    <property type="entry name" value="aa-tRNA-synth_II/BPL/LPL"/>
</dbReference>
<dbReference type="NCBIfam" id="NF001750">
    <property type="entry name" value="PRK00476.1"/>
    <property type="match status" value="1"/>
</dbReference>
<reference evidence="9" key="1">
    <citation type="journal article" date="2014" name="Proc. Natl. Acad. Sci. U.S.A.">
        <title>Extensive sampling of basidiomycete genomes demonstrates inadequacy of the white-rot/brown-rot paradigm for wood decay fungi.</title>
        <authorList>
            <person name="Riley R."/>
            <person name="Salamov A.A."/>
            <person name="Brown D.W."/>
            <person name="Nagy L.G."/>
            <person name="Floudas D."/>
            <person name="Held B.W."/>
            <person name="Levasseur A."/>
            <person name="Lombard V."/>
            <person name="Morin E."/>
            <person name="Otillar R."/>
            <person name="Lindquist E.A."/>
            <person name="Sun H."/>
            <person name="LaButti K.M."/>
            <person name="Schmutz J."/>
            <person name="Jabbour D."/>
            <person name="Luo H."/>
            <person name="Baker S.E."/>
            <person name="Pisabarro A.G."/>
            <person name="Walton J.D."/>
            <person name="Blanchette R.A."/>
            <person name="Henrissat B."/>
            <person name="Martin F."/>
            <person name="Cullen D."/>
            <person name="Hibbett D.S."/>
            <person name="Grigoriev I.V."/>
        </authorList>
    </citation>
    <scope>NUCLEOTIDE SEQUENCE [LARGE SCALE GENOMIC DNA]</scope>
    <source>
        <strain evidence="9">FD-172 SS1</strain>
    </source>
</reference>
<dbReference type="EMBL" id="KL198104">
    <property type="protein sequence ID" value="KDQ07598.1"/>
    <property type="molecule type" value="Genomic_DNA"/>
</dbReference>
<gene>
    <name evidence="8" type="ORF">BOTBODRAFT_597953</name>
</gene>
<dbReference type="PANTHER" id="PTHR22594:SF5">
    <property type="entry name" value="ASPARTATE--TRNA LIGASE, MITOCHONDRIAL"/>
    <property type="match status" value="1"/>
</dbReference>
<dbReference type="InterPro" id="IPR004365">
    <property type="entry name" value="NA-bd_OB_tRNA"/>
</dbReference>
<protein>
    <recommendedName>
        <fullName evidence="7">Aminoacyl-transfer RNA synthetases class-II family profile domain-containing protein</fullName>
    </recommendedName>
</protein>
<dbReference type="InterPro" id="IPR006195">
    <property type="entry name" value="aa-tRNA-synth_II"/>
</dbReference>
<evidence type="ECO:0000256" key="1">
    <source>
        <dbReference type="ARBA" id="ARBA00006303"/>
    </source>
</evidence>
<keyword evidence="3" id="KW-0547">Nucleotide-binding</keyword>
<dbReference type="SUPFAM" id="SSF50249">
    <property type="entry name" value="Nucleic acid-binding proteins"/>
    <property type="match status" value="1"/>
</dbReference>
<dbReference type="GO" id="GO:0004815">
    <property type="term" value="F:aspartate-tRNA ligase activity"/>
    <property type="evidence" value="ECO:0007669"/>
    <property type="project" value="TreeGrafter"/>
</dbReference>
<dbReference type="SUPFAM" id="SSF55681">
    <property type="entry name" value="Class II aaRS and biotin synthetases"/>
    <property type="match status" value="1"/>
</dbReference>
<evidence type="ECO:0000256" key="6">
    <source>
        <dbReference type="ARBA" id="ARBA00023146"/>
    </source>
</evidence>
<name>A0A067LW48_BOTB1</name>
<dbReference type="InterPro" id="IPR047089">
    <property type="entry name" value="Asp-tRNA-ligase_1_N"/>
</dbReference>
<dbReference type="GO" id="GO:0006422">
    <property type="term" value="P:aspartyl-tRNA aminoacylation"/>
    <property type="evidence" value="ECO:0007669"/>
    <property type="project" value="TreeGrafter"/>
</dbReference>
<dbReference type="InterPro" id="IPR004524">
    <property type="entry name" value="Asp-tRNA-ligase_1"/>
</dbReference>
<keyword evidence="4" id="KW-0067">ATP-binding</keyword>
<dbReference type="InterPro" id="IPR004115">
    <property type="entry name" value="GAD-like_sf"/>
</dbReference>
<dbReference type="AlphaFoldDB" id="A0A067LW48"/>
<dbReference type="CDD" id="cd04317">
    <property type="entry name" value="EcAspRS_like_N"/>
    <property type="match status" value="1"/>
</dbReference>
<keyword evidence="2" id="KW-0436">Ligase</keyword>
<dbReference type="PRINTS" id="PR01042">
    <property type="entry name" value="TRNASYNTHASP"/>
</dbReference>
<dbReference type="PANTHER" id="PTHR22594">
    <property type="entry name" value="ASPARTYL/LYSYL-TRNA SYNTHETASE"/>
    <property type="match status" value="1"/>
</dbReference>
<dbReference type="InterPro" id="IPR002312">
    <property type="entry name" value="Asp/Asn-tRNA-synth_IIb"/>
</dbReference>
<dbReference type="HAMAP" id="MF_00044">
    <property type="entry name" value="Asp_tRNA_synth_type1"/>
    <property type="match status" value="1"/>
</dbReference>
<evidence type="ECO:0000256" key="4">
    <source>
        <dbReference type="ARBA" id="ARBA00022840"/>
    </source>
</evidence>
<evidence type="ECO:0000256" key="3">
    <source>
        <dbReference type="ARBA" id="ARBA00022741"/>
    </source>
</evidence>
<accession>A0A067LW48</accession>
<dbReference type="InParanoid" id="A0A067LW48"/>
<dbReference type="NCBIfam" id="TIGR00459">
    <property type="entry name" value="aspS_bact"/>
    <property type="match status" value="1"/>
</dbReference>
<dbReference type="PROSITE" id="PS50862">
    <property type="entry name" value="AA_TRNA_LIGASE_II"/>
    <property type="match status" value="1"/>
</dbReference>
<feature type="domain" description="Aminoacyl-transfer RNA synthetases class-II family profile" evidence="7">
    <location>
        <begin position="196"/>
        <end position="632"/>
    </location>
</feature>
<dbReference type="InterPro" id="IPR012340">
    <property type="entry name" value="NA-bd_OB-fold"/>
</dbReference>
<dbReference type="FunCoup" id="A0A067LW48">
    <property type="interactions" value="438"/>
</dbReference>
<dbReference type="Gene3D" id="3.30.930.10">
    <property type="entry name" value="Bira Bifunctional Protein, Domain 2"/>
    <property type="match status" value="1"/>
</dbReference>
<evidence type="ECO:0000259" key="7">
    <source>
        <dbReference type="PROSITE" id="PS50862"/>
    </source>
</evidence>
<dbReference type="HOGENOM" id="CLU_014330_4_0_1"/>
<organism evidence="8 9">
    <name type="scientific">Botryobasidium botryosum (strain FD-172 SS1)</name>
    <dbReference type="NCBI Taxonomy" id="930990"/>
    <lineage>
        <taxon>Eukaryota</taxon>
        <taxon>Fungi</taxon>
        <taxon>Dikarya</taxon>
        <taxon>Basidiomycota</taxon>
        <taxon>Agaricomycotina</taxon>
        <taxon>Agaricomycetes</taxon>
        <taxon>Cantharellales</taxon>
        <taxon>Botryobasidiaceae</taxon>
        <taxon>Botryobasidium</taxon>
    </lineage>
</organism>
<keyword evidence="9" id="KW-1185">Reference proteome</keyword>
<evidence type="ECO:0000256" key="2">
    <source>
        <dbReference type="ARBA" id="ARBA00022598"/>
    </source>
</evidence>
<evidence type="ECO:0000256" key="5">
    <source>
        <dbReference type="ARBA" id="ARBA00022917"/>
    </source>
</evidence>
<dbReference type="Gene3D" id="2.40.50.140">
    <property type="entry name" value="Nucleic acid-binding proteins"/>
    <property type="match status" value="1"/>
</dbReference>
<keyword evidence="6" id="KW-0030">Aminoacyl-tRNA synthetase</keyword>
<sequence length="664" mass="73873">MMLLRGKIIPGTVLPSSQWLNLAQRGFRQPSVVAADPPNLCAHSGPFPTRSHTCGALRATDEGASVTLTGWLMPERKISKSMSFFSLKDSHGTTQLVVRRTPGASEDVLASLSEIPIESTVLIQGKVKPRPKDAQRPEATGAVEVHVERMTLLNPADRNLPFQPSDVQNLANEDLRARYRYLDLRRDALAENIRKRSRVTQIIRSVLADQDFTEVETPILLRSTPEGAREYLVPSRNPVSASSPSFYALSQSPQQPKQLLIASGAVDKYFQFARCFRDEDGRRDRQPEFTQVDLEMGWVSWGDKEIKDAWRIGGREVKDVIEAVIRKVWKGVLGVELEKEFHVMTYNEAMTRFGSDKPDTRFGSEIKDVTKLLPEDAQRKLLGEGRTIEAIVVNDPIYKSASAADLPSGTETVERIFLTDENLHSWLSESQICRFLDIDSTRVTAGLELNPGDIVFISSRKAIPEGGSTALGRVRLHLSETAQQSGELVLPSTPHFLWVTEFPLFTKADDDKEFLAHGRWSSSHHPFTAPMWQDLEALKAGRIEEVRGQHYDLVLNGMEIGGGSVRIHDAALQEHVLRDVLQLSESEFASFDHLLHALRCGAPPHGGIALGFDRLMAILCGTRSIRDVIAFPKTAGGVDPLFKSPSQIDETLLPQYGLRAVLKK</sequence>
<dbReference type="GO" id="GO:0003676">
    <property type="term" value="F:nucleic acid binding"/>
    <property type="evidence" value="ECO:0007669"/>
    <property type="project" value="InterPro"/>
</dbReference>
<dbReference type="Gene3D" id="3.30.1360.30">
    <property type="entry name" value="GAD-like domain"/>
    <property type="match status" value="1"/>
</dbReference>
<dbReference type="GO" id="GO:0005524">
    <property type="term" value="F:ATP binding"/>
    <property type="evidence" value="ECO:0007669"/>
    <property type="project" value="UniProtKB-KW"/>
</dbReference>
<keyword evidence="5" id="KW-0648">Protein biosynthesis</keyword>
<dbReference type="STRING" id="930990.A0A067LW48"/>
<dbReference type="OrthoDB" id="439710at2759"/>
<evidence type="ECO:0000313" key="9">
    <source>
        <dbReference type="Proteomes" id="UP000027195"/>
    </source>
</evidence>
<dbReference type="Pfam" id="PF01336">
    <property type="entry name" value="tRNA_anti-codon"/>
    <property type="match status" value="1"/>
</dbReference>
<evidence type="ECO:0000313" key="8">
    <source>
        <dbReference type="EMBL" id="KDQ07598.1"/>
    </source>
</evidence>
<comment type="similarity">
    <text evidence="1">Belongs to the class-II aminoacyl-tRNA synthetase family. Type 1 subfamily.</text>
</comment>
<dbReference type="Proteomes" id="UP000027195">
    <property type="component" value="Unassembled WGS sequence"/>
</dbReference>
<dbReference type="Pfam" id="PF00152">
    <property type="entry name" value="tRNA-synt_2"/>
    <property type="match status" value="1"/>
</dbReference>
<dbReference type="GO" id="GO:0005739">
    <property type="term" value="C:mitochondrion"/>
    <property type="evidence" value="ECO:0007669"/>
    <property type="project" value="TreeGrafter"/>
</dbReference>
<dbReference type="InterPro" id="IPR004364">
    <property type="entry name" value="Aa-tRNA-synt_II"/>
</dbReference>
<proteinExistence type="inferred from homology"/>